<dbReference type="Proteomes" id="UP001165121">
    <property type="component" value="Unassembled WGS sequence"/>
</dbReference>
<comment type="caution">
    <text evidence="3">The sequence shown here is derived from an EMBL/GenBank/DDBJ whole genome shotgun (WGS) entry which is preliminary data.</text>
</comment>
<dbReference type="AlphaFoldDB" id="A0A9W6XXU3"/>
<dbReference type="SMART" id="SM00054">
    <property type="entry name" value="EFh"/>
    <property type="match status" value="3"/>
</dbReference>
<dbReference type="InterPro" id="IPR002048">
    <property type="entry name" value="EF_hand_dom"/>
</dbReference>
<keyword evidence="4" id="KW-1185">Reference proteome</keyword>
<feature type="domain" description="EF-hand" evidence="2">
    <location>
        <begin position="199"/>
        <end position="234"/>
    </location>
</feature>
<evidence type="ECO:0000313" key="3">
    <source>
        <dbReference type="EMBL" id="GMF48193.1"/>
    </source>
</evidence>
<dbReference type="InterPro" id="IPR018247">
    <property type="entry name" value="EF_Hand_1_Ca_BS"/>
</dbReference>
<dbReference type="InterPro" id="IPR011992">
    <property type="entry name" value="EF-hand-dom_pair"/>
</dbReference>
<dbReference type="SUPFAM" id="SSF47473">
    <property type="entry name" value="EF-hand"/>
    <property type="match status" value="1"/>
</dbReference>
<dbReference type="Pfam" id="PF13202">
    <property type="entry name" value="EF-hand_5"/>
    <property type="match status" value="2"/>
</dbReference>
<dbReference type="Gene3D" id="1.10.238.10">
    <property type="entry name" value="EF-hand"/>
    <property type="match status" value="2"/>
</dbReference>
<dbReference type="OrthoDB" id="67359at2759"/>
<dbReference type="PROSITE" id="PS00018">
    <property type="entry name" value="EF_HAND_1"/>
    <property type="match status" value="2"/>
</dbReference>
<sequence length="329" mass="37405">MPRPATDTLEALATDAFSHIDADRSGQISLREFSEWVLHERSAMAYLAKFANTRVIYENQVQYDLMLKEICTAFMNFSEVNDKEDQHIVLCSETFCEEMIQRYCPATEKHEIAFFLRTMKSIMGKTDDSENTTSNRNTNQREDCATAQADKTHFMISLDAFFLVISPYVAFIAADDDGEHLINIHELRILVWLLRGSEPSQAVVDSFMKSLDDNRDGFLSAIEWVSYALEVNKETGSQSFANQIHLLFATSDLNGDAVLSLPELEAGLSHVFAEHLHRVKPLPKTTASPKSAWEELTATERVERRRKSQYSSITSLVADLAKEIMQNWM</sequence>
<evidence type="ECO:0000256" key="1">
    <source>
        <dbReference type="ARBA" id="ARBA00022837"/>
    </source>
</evidence>
<evidence type="ECO:0000313" key="4">
    <source>
        <dbReference type="Proteomes" id="UP001165121"/>
    </source>
</evidence>
<proteinExistence type="predicted"/>
<reference evidence="3" key="1">
    <citation type="submission" date="2023-04" db="EMBL/GenBank/DDBJ databases">
        <title>Phytophthora fragariaefolia NBRC 109709.</title>
        <authorList>
            <person name="Ichikawa N."/>
            <person name="Sato H."/>
            <person name="Tonouchi N."/>
        </authorList>
    </citation>
    <scope>NUCLEOTIDE SEQUENCE</scope>
    <source>
        <strain evidence="3">NBRC 109709</strain>
    </source>
</reference>
<name>A0A9W6XXU3_9STRA</name>
<feature type="domain" description="EF-hand" evidence="2">
    <location>
        <begin position="8"/>
        <end position="43"/>
    </location>
</feature>
<dbReference type="GO" id="GO:0005509">
    <property type="term" value="F:calcium ion binding"/>
    <property type="evidence" value="ECO:0007669"/>
    <property type="project" value="InterPro"/>
</dbReference>
<protein>
    <submittedName>
        <fullName evidence="3">Unnamed protein product</fullName>
    </submittedName>
</protein>
<dbReference type="EMBL" id="BSXT01002287">
    <property type="protein sequence ID" value="GMF48193.1"/>
    <property type="molecule type" value="Genomic_DNA"/>
</dbReference>
<evidence type="ECO:0000259" key="2">
    <source>
        <dbReference type="PROSITE" id="PS50222"/>
    </source>
</evidence>
<keyword evidence="1" id="KW-0106">Calcium</keyword>
<gene>
    <name evidence="3" type="ORF">Pfra01_001850900</name>
</gene>
<accession>A0A9W6XXU3</accession>
<organism evidence="3 4">
    <name type="scientific">Phytophthora fragariaefolia</name>
    <dbReference type="NCBI Taxonomy" id="1490495"/>
    <lineage>
        <taxon>Eukaryota</taxon>
        <taxon>Sar</taxon>
        <taxon>Stramenopiles</taxon>
        <taxon>Oomycota</taxon>
        <taxon>Peronosporomycetes</taxon>
        <taxon>Peronosporales</taxon>
        <taxon>Peronosporaceae</taxon>
        <taxon>Phytophthora</taxon>
    </lineage>
</organism>
<dbReference type="PROSITE" id="PS50222">
    <property type="entry name" value="EF_HAND_2"/>
    <property type="match status" value="2"/>
</dbReference>